<dbReference type="Pfam" id="PF13561">
    <property type="entry name" value="adh_short_C2"/>
    <property type="match status" value="1"/>
</dbReference>
<comment type="similarity">
    <text evidence="1">Belongs to the short-chain dehydrogenases/reductases (SDR) family.</text>
</comment>
<evidence type="ECO:0000256" key="2">
    <source>
        <dbReference type="ARBA" id="ARBA00023002"/>
    </source>
</evidence>
<organism evidence="3 4">
    <name type="scientific">Lysinibacillus macroides</name>
    <dbReference type="NCBI Taxonomy" id="33935"/>
    <lineage>
        <taxon>Bacteria</taxon>
        <taxon>Bacillati</taxon>
        <taxon>Bacillota</taxon>
        <taxon>Bacilli</taxon>
        <taxon>Bacillales</taxon>
        <taxon>Bacillaceae</taxon>
        <taxon>Lysinibacillus</taxon>
    </lineage>
</organism>
<dbReference type="PATRIC" id="fig|33935.3.peg.1810"/>
<protein>
    <submittedName>
        <fullName evidence="3">3-ketoacyl-ACP reductase</fullName>
    </submittedName>
</protein>
<accession>A0A0M9DJH4</accession>
<dbReference type="Gene3D" id="3.40.50.720">
    <property type="entry name" value="NAD(P)-binding Rossmann-like Domain"/>
    <property type="match status" value="1"/>
</dbReference>
<dbReference type="SUPFAM" id="SSF51735">
    <property type="entry name" value="NAD(P)-binding Rossmann-fold domains"/>
    <property type="match status" value="1"/>
</dbReference>
<dbReference type="EMBL" id="LGCI01000010">
    <property type="protein sequence ID" value="KOY81452.1"/>
    <property type="molecule type" value="Genomic_DNA"/>
</dbReference>
<dbReference type="PRINTS" id="PR00081">
    <property type="entry name" value="GDHRDH"/>
</dbReference>
<dbReference type="PANTHER" id="PTHR42879:SF2">
    <property type="entry name" value="3-OXOACYL-[ACYL-CARRIER-PROTEIN] REDUCTASE FABG"/>
    <property type="match status" value="1"/>
</dbReference>
<sequence length="256" mass="26692">MKVDLTGKVVLVTGGSKGIGKGISTVFARQGAHVVIAARGLDAANELVTALKADGYSASAIAVDVENYESVDHMAREIAATYGGIDIVCANAGIFPSVKLEEMTTADWDHVLDVNARGTMFTVKACLPYLKEAAYGRVVITSSITGPVTGYAGWTHYAASKAAQLGFMRTAALELAPYKITVNAVMPGNIATEGLDGLGEDYLQKMAKAIPFGGLGSVEDIAYAALFLSSKEASFITGQSIIIDGGQTLPEDSEAF</sequence>
<evidence type="ECO:0000313" key="4">
    <source>
        <dbReference type="Proteomes" id="UP000037977"/>
    </source>
</evidence>
<comment type="caution">
    <text evidence="3">The sequence shown here is derived from an EMBL/GenBank/DDBJ whole genome shotgun (WGS) entry which is preliminary data.</text>
</comment>
<dbReference type="InterPro" id="IPR050259">
    <property type="entry name" value="SDR"/>
</dbReference>
<keyword evidence="4" id="KW-1185">Reference proteome</keyword>
<dbReference type="InterPro" id="IPR036291">
    <property type="entry name" value="NAD(P)-bd_dom_sf"/>
</dbReference>
<reference evidence="3 4" key="1">
    <citation type="submission" date="2015-07" db="EMBL/GenBank/DDBJ databases">
        <title>Genome sequencing project for genomic taxonomy and phylogenomics of Bacillus-like bacteria.</title>
        <authorList>
            <person name="Liu B."/>
            <person name="Wang J."/>
            <person name="Zhu Y."/>
            <person name="Liu G."/>
            <person name="Chen Q."/>
            <person name="Chen Z."/>
            <person name="Che J."/>
            <person name="Ge C."/>
            <person name="Shi H."/>
            <person name="Pan Z."/>
            <person name="Liu X."/>
        </authorList>
    </citation>
    <scope>NUCLEOTIDE SEQUENCE [LARGE SCALE GENOMIC DNA]</scope>
    <source>
        <strain evidence="3 4">DSM 54</strain>
    </source>
</reference>
<dbReference type="InterPro" id="IPR002347">
    <property type="entry name" value="SDR_fam"/>
</dbReference>
<dbReference type="Proteomes" id="UP000037977">
    <property type="component" value="Unassembled WGS sequence"/>
</dbReference>
<evidence type="ECO:0000313" key="3">
    <source>
        <dbReference type="EMBL" id="KOY81452.1"/>
    </source>
</evidence>
<proteinExistence type="inferred from homology"/>
<gene>
    <name evidence="3" type="ORF">ADM90_15395</name>
</gene>
<dbReference type="GO" id="GO:0008206">
    <property type="term" value="P:bile acid metabolic process"/>
    <property type="evidence" value="ECO:0007669"/>
    <property type="project" value="UniProtKB-ARBA"/>
</dbReference>
<dbReference type="STRING" id="33935.ADM90_15395"/>
<evidence type="ECO:0000256" key="1">
    <source>
        <dbReference type="ARBA" id="ARBA00006484"/>
    </source>
</evidence>
<dbReference type="OrthoDB" id="9803333at2"/>
<keyword evidence="2" id="KW-0560">Oxidoreductase</keyword>
<name>A0A0M9DJH4_9BACI</name>
<dbReference type="PRINTS" id="PR00080">
    <property type="entry name" value="SDRFAMILY"/>
</dbReference>
<dbReference type="NCBIfam" id="NF009468">
    <property type="entry name" value="PRK12826.1-4"/>
    <property type="match status" value="1"/>
</dbReference>
<dbReference type="AlphaFoldDB" id="A0A0M9DJH4"/>
<dbReference type="GO" id="GO:0016491">
    <property type="term" value="F:oxidoreductase activity"/>
    <property type="evidence" value="ECO:0007669"/>
    <property type="project" value="UniProtKB-KW"/>
</dbReference>
<dbReference type="NCBIfam" id="NF004202">
    <property type="entry name" value="PRK05653.2-2"/>
    <property type="match status" value="1"/>
</dbReference>
<dbReference type="PANTHER" id="PTHR42879">
    <property type="entry name" value="3-OXOACYL-(ACYL-CARRIER-PROTEIN) REDUCTASE"/>
    <property type="match status" value="1"/>
</dbReference>
<dbReference type="RefSeq" id="WP_053996697.1">
    <property type="nucleotide sequence ID" value="NZ_CP065643.1"/>
</dbReference>
<dbReference type="FunFam" id="3.40.50.720:FF:000084">
    <property type="entry name" value="Short-chain dehydrogenase reductase"/>
    <property type="match status" value="1"/>
</dbReference>